<sequence length="768" mass="82710">MSQSQVATSKRASEKPARGKQDAPSARNAGLAADNPRVAHALTWGAIPIGLITLFIALTYSGTALSVLLGDPGVVTRYGLPISRWVHDVSFSVTLGSLIFLCAIIPRTTRPKRTTRAAGSTDGGEFTKAFNRLVLVGSIAAVVWAFSAMATLVLSYSDAAALPVTADTSFTNGIFDYMLNFDFGRSWVVVVALAIITSTIMFAARSANGLGWAAGFAGVALVPLALLGHAAGGDDHWGAVNSIGLHLLGVVAWGGGLVALAMVSGLLGGPQKNITGADTNPSAAEVLQRFSHLAGASFFLVALSGVAAGAIRVHTLEQLFGTQYGWFLIIKAVLSILLGFLGLIHRANIIPRLKNGDLTARTAAWRIIGVEVAIMSAVAAIAVVLARTQPPVSTAPPEVMSPARRLSGYELPPELTISSWATVWRFDWLWVAIIVFLAIAYARWTRRVHAKGGHWDWWRTLSFYVGLAFLFYITSGPIAVYGQNLFSMHMVAHMALTMVAPFFLVVGSPIALALKAIPARRDGTRGPREWTLVFLHSKWAKGVTNPIVAAVNFTTSIVIFYSTDLMWFSMKFHIGHEFMNFHFLLTGYVLAVNMIGLDPLPHRAPHFVRLVILLITMIFHAFYATSIMGTDVLIQPDWFGNQGREWGPSAIEDQRIGAGVMWGIGEVPTLMLAVGVAVAWSRSEERIARRDERVAERTGNRELRDYNEMLQQLQGDQAQGLEEARRAARIRAGLPVDGLPEDETTASASDAAAPDADAPGGKGDTPRA</sequence>
<feature type="transmembrane region" description="Helical" evidence="7">
    <location>
        <begin position="290"/>
        <end position="311"/>
    </location>
</feature>
<feature type="transmembrane region" description="Helical" evidence="7">
    <location>
        <begin position="210"/>
        <end position="231"/>
    </location>
</feature>
<dbReference type="Pfam" id="PF09678">
    <property type="entry name" value="Caa3_CtaG"/>
    <property type="match status" value="1"/>
</dbReference>
<dbReference type="PANTHER" id="PTHR34820">
    <property type="entry name" value="INNER MEMBRANE PROTEIN YEBZ"/>
    <property type="match status" value="1"/>
</dbReference>
<feature type="transmembrane region" description="Helical" evidence="7">
    <location>
        <begin position="607"/>
        <end position="628"/>
    </location>
</feature>
<feature type="region of interest" description="Disordered" evidence="6">
    <location>
        <begin position="1"/>
        <end position="30"/>
    </location>
</feature>
<dbReference type="EMBL" id="QFWG01000014">
    <property type="protein sequence ID" value="PWI27171.1"/>
    <property type="molecule type" value="Genomic_DNA"/>
</dbReference>
<feature type="transmembrane region" description="Helical" evidence="7">
    <location>
        <begin position="323"/>
        <end position="344"/>
    </location>
</feature>
<dbReference type="Pfam" id="PF05425">
    <property type="entry name" value="CopD"/>
    <property type="match status" value="1"/>
</dbReference>
<evidence type="ECO:0000256" key="4">
    <source>
        <dbReference type="ARBA" id="ARBA00022989"/>
    </source>
</evidence>
<keyword evidence="4 7" id="KW-1133">Transmembrane helix</keyword>
<feature type="transmembrane region" description="Helical" evidence="7">
    <location>
        <begin position="457"/>
        <end position="474"/>
    </location>
</feature>
<reference evidence="9 10" key="1">
    <citation type="submission" date="2018-05" db="EMBL/GenBank/DDBJ databases">
        <title>Draft Genome Sequence of Arthrobacter cumminsii IME1328, Isolated from a Patient Who Suffered from Foot Ulcers in China.</title>
        <authorList>
            <person name="Li M."/>
            <person name="Jiang Z."/>
            <person name="Sun Q."/>
            <person name="Tong Y."/>
        </authorList>
    </citation>
    <scope>NUCLEOTIDE SEQUENCE [LARGE SCALE GENOMIC DNA]</scope>
    <source>
        <strain evidence="9 10">IME1328</strain>
    </source>
</reference>
<evidence type="ECO:0000313" key="10">
    <source>
        <dbReference type="Proteomes" id="UP000245514"/>
    </source>
</evidence>
<dbReference type="PANTHER" id="PTHR34820:SF4">
    <property type="entry name" value="INNER MEMBRANE PROTEIN YEBZ"/>
    <property type="match status" value="1"/>
</dbReference>
<feature type="transmembrane region" description="Helical" evidence="7">
    <location>
        <begin position="186"/>
        <end position="203"/>
    </location>
</feature>
<comment type="subcellular location">
    <subcellularLocation>
        <location evidence="1">Cell membrane</location>
        <topology evidence="1">Multi-pass membrane protein</topology>
    </subcellularLocation>
</comment>
<evidence type="ECO:0000259" key="8">
    <source>
        <dbReference type="Pfam" id="PF05425"/>
    </source>
</evidence>
<feature type="transmembrane region" description="Helical" evidence="7">
    <location>
        <begin position="656"/>
        <end position="680"/>
    </location>
</feature>
<organism evidence="9 10">
    <name type="scientific">Pseudoglutamicibacter cumminsii</name>
    <dbReference type="NCBI Taxonomy" id="156979"/>
    <lineage>
        <taxon>Bacteria</taxon>
        <taxon>Bacillati</taxon>
        <taxon>Actinomycetota</taxon>
        <taxon>Actinomycetes</taxon>
        <taxon>Micrococcales</taxon>
        <taxon>Micrococcaceae</taxon>
        <taxon>Pseudoglutamicibacter</taxon>
    </lineage>
</organism>
<dbReference type="InterPro" id="IPR019108">
    <property type="entry name" value="Caa3_assmbl_CtaG-rel"/>
</dbReference>
<dbReference type="InterPro" id="IPR032694">
    <property type="entry name" value="CopC/D"/>
</dbReference>
<feature type="transmembrane region" description="Helical" evidence="7">
    <location>
        <begin position="494"/>
        <end position="518"/>
    </location>
</feature>
<dbReference type="InterPro" id="IPR008457">
    <property type="entry name" value="Cu-R_CopD_dom"/>
</dbReference>
<keyword evidence="5 7" id="KW-0472">Membrane</keyword>
<feature type="transmembrane region" description="Helical" evidence="7">
    <location>
        <begin position="581"/>
        <end position="600"/>
    </location>
</feature>
<feature type="compositionally biased region" description="Basic and acidic residues" evidence="6">
    <location>
        <begin position="11"/>
        <end position="21"/>
    </location>
</feature>
<feature type="transmembrane region" description="Helical" evidence="7">
    <location>
        <begin position="364"/>
        <end position="386"/>
    </location>
</feature>
<dbReference type="Proteomes" id="UP000245514">
    <property type="component" value="Unassembled WGS sequence"/>
</dbReference>
<feature type="transmembrane region" description="Helical" evidence="7">
    <location>
        <begin position="539"/>
        <end position="561"/>
    </location>
</feature>
<gene>
    <name evidence="9" type="ORF">CAY35_08915</name>
</gene>
<name>A0ABX5L3K5_9MICC</name>
<feature type="transmembrane region" description="Helical" evidence="7">
    <location>
        <begin position="133"/>
        <end position="156"/>
    </location>
</feature>
<feature type="region of interest" description="Disordered" evidence="6">
    <location>
        <begin position="732"/>
        <end position="768"/>
    </location>
</feature>
<feature type="domain" description="Copper resistance protein D" evidence="8">
    <location>
        <begin position="285"/>
        <end position="385"/>
    </location>
</feature>
<evidence type="ECO:0000313" key="9">
    <source>
        <dbReference type="EMBL" id="PWI27171.1"/>
    </source>
</evidence>
<feature type="transmembrane region" description="Helical" evidence="7">
    <location>
        <begin position="428"/>
        <end position="445"/>
    </location>
</feature>
<feature type="compositionally biased region" description="Low complexity" evidence="6">
    <location>
        <begin position="745"/>
        <end position="759"/>
    </location>
</feature>
<evidence type="ECO:0000256" key="2">
    <source>
        <dbReference type="ARBA" id="ARBA00022475"/>
    </source>
</evidence>
<keyword evidence="10" id="KW-1185">Reference proteome</keyword>
<protein>
    <submittedName>
        <fullName evidence="9">Copper resistance protein CopD</fullName>
    </submittedName>
</protein>
<dbReference type="RefSeq" id="WP_109304261.1">
    <property type="nucleotide sequence ID" value="NZ_QFWG01000014.1"/>
</dbReference>
<feature type="transmembrane region" description="Helical" evidence="7">
    <location>
        <begin position="46"/>
        <end position="69"/>
    </location>
</feature>
<keyword evidence="3 7" id="KW-0812">Transmembrane</keyword>
<feature type="transmembrane region" description="Helical" evidence="7">
    <location>
        <begin position="89"/>
        <end position="106"/>
    </location>
</feature>
<accession>A0ABX5L3K5</accession>
<comment type="caution">
    <text evidence="9">The sequence shown here is derived from an EMBL/GenBank/DDBJ whole genome shotgun (WGS) entry which is preliminary data.</text>
</comment>
<evidence type="ECO:0000256" key="6">
    <source>
        <dbReference type="SAM" id="MobiDB-lite"/>
    </source>
</evidence>
<proteinExistence type="predicted"/>
<evidence type="ECO:0000256" key="1">
    <source>
        <dbReference type="ARBA" id="ARBA00004651"/>
    </source>
</evidence>
<keyword evidence="2" id="KW-1003">Cell membrane</keyword>
<evidence type="ECO:0000256" key="7">
    <source>
        <dbReference type="SAM" id="Phobius"/>
    </source>
</evidence>
<evidence type="ECO:0000256" key="3">
    <source>
        <dbReference type="ARBA" id="ARBA00022692"/>
    </source>
</evidence>
<feature type="transmembrane region" description="Helical" evidence="7">
    <location>
        <begin position="243"/>
        <end position="269"/>
    </location>
</feature>
<feature type="compositionally biased region" description="Polar residues" evidence="6">
    <location>
        <begin position="1"/>
        <end position="10"/>
    </location>
</feature>
<evidence type="ECO:0000256" key="5">
    <source>
        <dbReference type="ARBA" id="ARBA00023136"/>
    </source>
</evidence>